<dbReference type="EMBL" id="AAWL01000003">
    <property type="protein sequence ID" value="EAX48315.1"/>
    <property type="molecule type" value="Genomic_DNA"/>
</dbReference>
<evidence type="ECO:0000313" key="4">
    <source>
        <dbReference type="Proteomes" id="UP000005139"/>
    </source>
</evidence>
<comment type="similarity">
    <text evidence="1">Belongs to the PrpF family.</text>
</comment>
<reference evidence="3 4" key="2">
    <citation type="submission" date="2007-01" db="EMBL/GenBank/DDBJ databases">
        <title>Sequencing of the draft genome and assembly of Thermosinus carboxydivorans Nor1.</title>
        <authorList>
            <consortium name="US DOE Joint Genome Institute (JGI-PGF)"/>
            <person name="Copeland A."/>
            <person name="Lucas S."/>
            <person name="Lapidus A."/>
            <person name="Barry K."/>
            <person name="Glavina del Rio T."/>
            <person name="Dalin E."/>
            <person name="Tice H."/>
            <person name="Bruce D."/>
            <person name="Pitluck S."/>
            <person name="Richardson P."/>
        </authorList>
    </citation>
    <scope>NUCLEOTIDE SEQUENCE [LARGE SCALE GENOMIC DNA]</scope>
    <source>
        <strain evidence="3 4">Nor1</strain>
    </source>
</reference>
<dbReference type="eggNOG" id="COG2828">
    <property type="taxonomic scope" value="Bacteria"/>
</dbReference>
<dbReference type="GO" id="GO:0016853">
    <property type="term" value="F:isomerase activity"/>
    <property type="evidence" value="ECO:0007669"/>
    <property type="project" value="UniProtKB-KW"/>
</dbReference>
<dbReference type="AlphaFoldDB" id="A1HNF6"/>
<gene>
    <name evidence="3" type="ORF">TcarDRAFT_2265</name>
</gene>
<name>A1HNF6_9FIRM</name>
<evidence type="ECO:0000256" key="1">
    <source>
        <dbReference type="ARBA" id="ARBA00007673"/>
    </source>
</evidence>
<dbReference type="Gene3D" id="3.10.310.10">
    <property type="entry name" value="Diaminopimelate Epimerase, Chain A, domain 1"/>
    <property type="match status" value="2"/>
</dbReference>
<dbReference type="Pfam" id="PF04303">
    <property type="entry name" value="PrpF"/>
    <property type="match status" value="1"/>
</dbReference>
<sequence length="382" mass="40148">MGANVRIPAVIMRGGTSKGVYLMADDLPADPAVRDKVILSIFGSPDIRQIDGLGGADPLTSKVAIISPSRREGVDVDYTFGYVGIKEAVVDYDGNCGNISSGVGPFAIMKRLVPCVEPITKVRIYNTNTNKVIEAEVPVKDGEVVTEGDYAIDGVPGTSAKIILNFLNSEGSKTGKLLPTGNPVDEITLATGKKVRVSMVDAANPAVFVKAEDIGCSGKELPKDTETNPAILATMEDIRTTAAVMMGLAADKAQVGPAVPKVAFVAAPQDYFTVTGTRVDASQIDLLARTKALAVMHKAYAVTGGICVATAALIEGTVVNEVVAKRAKETGIVRVGHPSGVLDFEIRLERSGAGLTLTKAGVGRTARWIMDGYVYVPRRVFG</sequence>
<dbReference type="InterPro" id="IPR007400">
    <property type="entry name" value="PrpF-like"/>
</dbReference>
<dbReference type="RefSeq" id="WP_007288563.1">
    <property type="nucleotide sequence ID" value="NZ_AAWL01000003.1"/>
</dbReference>
<protein>
    <recommendedName>
        <fullName evidence="5">3-methylitaconate isomerase</fullName>
    </recommendedName>
</protein>
<keyword evidence="2" id="KW-0413">Isomerase</keyword>
<dbReference type="OrthoDB" id="9779763at2"/>
<evidence type="ECO:0000256" key="2">
    <source>
        <dbReference type="ARBA" id="ARBA00023235"/>
    </source>
</evidence>
<dbReference type="PANTHER" id="PTHR43709:SF2">
    <property type="entry name" value="DUF453 DOMAIN PROTEIN (AFU_ORTHOLOGUE AFUA_6G00360)"/>
    <property type="match status" value="1"/>
</dbReference>
<organism evidence="3 4">
    <name type="scientific">Thermosinus carboxydivorans Nor1</name>
    <dbReference type="NCBI Taxonomy" id="401526"/>
    <lineage>
        <taxon>Bacteria</taxon>
        <taxon>Bacillati</taxon>
        <taxon>Bacillota</taxon>
        <taxon>Negativicutes</taxon>
        <taxon>Selenomonadales</taxon>
        <taxon>Sporomusaceae</taxon>
        <taxon>Thermosinus</taxon>
    </lineage>
</organism>
<dbReference type="PANTHER" id="PTHR43709">
    <property type="entry name" value="ACONITATE ISOMERASE-RELATED"/>
    <property type="match status" value="1"/>
</dbReference>
<keyword evidence="4" id="KW-1185">Reference proteome</keyword>
<evidence type="ECO:0000313" key="3">
    <source>
        <dbReference type="EMBL" id="EAX48315.1"/>
    </source>
</evidence>
<proteinExistence type="inferred from homology"/>
<accession>A1HNF6</accession>
<dbReference type="Proteomes" id="UP000005139">
    <property type="component" value="Unassembled WGS sequence"/>
</dbReference>
<dbReference type="SUPFAM" id="SSF54506">
    <property type="entry name" value="Diaminopimelate epimerase-like"/>
    <property type="match status" value="2"/>
</dbReference>
<reference evidence="3 4" key="1">
    <citation type="submission" date="2007-01" db="EMBL/GenBank/DDBJ databases">
        <title>Annotation of the draft genome assembly of Thermosinus carboxydivorans Nor1.</title>
        <authorList>
            <consortium name="US DOE Joint Genome Institute (JGI-ORNL)"/>
            <person name="Larimer F."/>
            <person name="Land M."/>
            <person name="Hauser L."/>
        </authorList>
    </citation>
    <scope>NUCLEOTIDE SEQUENCE [LARGE SCALE GENOMIC DNA]</scope>
    <source>
        <strain evidence="3 4">Nor1</strain>
    </source>
</reference>
<evidence type="ECO:0008006" key="5">
    <source>
        <dbReference type="Google" id="ProtNLM"/>
    </source>
</evidence>
<comment type="caution">
    <text evidence="3">The sequence shown here is derived from an EMBL/GenBank/DDBJ whole genome shotgun (WGS) entry which is preliminary data.</text>
</comment>